<protein>
    <recommendedName>
        <fullName evidence="4">Proteasome subunit beta</fullName>
    </recommendedName>
</protein>
<dbReference type="InterPro" id="IPR023333">
    <property type="entry name" value="Proteasome_suB-type"/>
</dbReference>
<dbReference type="Pfam" id="PF00227">
    <property type="entry name" value="Proteasome"/>
    <property type="match status" value="1"/>
</dbReference>
<dbReference type="SUPFAM" id="SSF56235">
    <property type="entry name" value="N-terminal nucleophile aminohydrolases (Ntn hydrolases)"/>
    <property type="match status" value="1"/>
</dbReference>
<dbReference type="PIRSF" id="PIRSF001213">
    <property type="entry name" value="Psome_endopept_beta"/>
    <property type="match status" value="1"/>
</dbReference>
<organism evidence="5">
    <name type="scientific">Encephalitozoon cuniculi</name>
    <name type="common">Microsporidian parasite</name>
    <dbReference type="NCBI Taxonomy" id="6035"/>
    <lineage>
        <taxon>Eukaryota</taxon>
        <taxon>Fungi</taxon>
        <taxon>Fungi incertae sedis</taxon>
        <taxon>Microsporidia</taxon>
        <taxon>Unikaryonidae</taxon>
        <taxon>Encephalitozoon</taxon>
    </lineage>
</organism>
<dbReference type="AlphaFoldDB" id="M1K8Q6"/>
<dbReference type="InterPro" id="IPR001353">
    <property type="entry name" value="Proteasome_sua/b"/>
</dbReference>
<reference evidence="5" key="1">
    <citation type="journal article" date="2013" name="Eukaryot. Cell">
        <title>Extremely Reduced Levels of Heterozygosity in the Vertebrate Pathogen Encephalitozoon cuniculi.</title>
        <authorList>
            <person name="Selman M."/>
            <person name="Sak B."/>
            <person name="Kvac M."/>
            <person name="Farinelli L."/>
            <person name="Weiss L.M."/>
            <person name="Corradi N."/>
        </authorList>
    </citation>
    <scope>NUCLEOTIDE SEQUENCE</scope>
</reference>
<dbReference type="GO" id="GO:0005737">
    <property type="term" value="C:cytoplasm"/>
    <property type="evidence" value="ECO:0007669"/>
    <property type="project" value="UniProtKB-SubCell"/>
</dbReference>
<name>M1K8Q6_ENCCN</name>
<accession>M1K8Q6</accession>
<comment type="function">
    <text evidence="4">Non-catalytic component of the proteasome.</text>
</comment>
<evidence type="ECO:0000256" key="2">
    <source>
        <dbReference type="ARBA" id="ARBA00022942"/>
    </source>
</evidence>
<dbReference type="PANTHER" id="PTHR32194">
    <property type="entry name" value="METALLOPROTEASE TLDD"/>
    <property type="match status" value="1"/>
</dbReference>
<dbReference type="VEuPathDB" id="MicrosporidiaDB:M970_050230"/>
<keyword evidence="3 4" id="KW-0539">Nucleus</keyword>
<dbReference type="EMBL" id="KC513607">
    <property type="protein sequence ID" value="AGE95445.1"/>
    <property type="molecule type" value="Genomic_DNA"/>
</dbReference>
<dbReference type="GO" id="GO:0019774">
    <property type="term" value="C:proteasome core complex, beta-subunit complex"/>
    <property type="evidence" value="ECO:0007669"/>
    <property type="project" value="UniProtKB-UniRule"/>
</dbReference>
<dbReference type="InterPro" id="IPR016295">
    <property type="entry name" value="Proteasome_beta4"/>
</dbReference>
<dbReference type="Gene3D" id="3.60.20.10">
    <property type="entry name" value="Glutamine Phosphoribosylpyrophosphate, subunit 1, domain 1"/>
    <property type="match status" value="1"/>
</dbReference>
<dbReference type="VEuPathDB" id="MicrosporidiaDB:ECU05_0290"/>
<keyword evidence="2 4" id="KW-0647">Proteasome</keyword>
<comment type="subcellular location">
    <subcellularLocation>
        <location evidence="4">Cytoplasm</location>
    </subcellularLocation>
    <subcellularLocation>
        <location evidence="4">Nucleus</location>
    </subcellularLocation>
</comment>
<comment type="similarity">
    <text evidence="4">Belongs to the peptidase T1B family.</text>
</comment>
<dbReference type="GO" id="GO:0005634">
    <property type="term" value="C:nucleus"/>
    <property type="evidence" value="ECO:0007669"/>
    <property type="project" value="UniProtKB-SubCell"/>
</dbReference>
<evidence type="ECO:0000256" key="4">
    <source>
        <dbReference type="PIRNR" id="PIRNR001213"/>
    </source>
</evidence>
<dbReference type="PROSITE" id="PS51476">
    <property type="entry name" value="PROTEASOME_BETA_2"/>
    <property type="match status" value="1"/>
</dbReference>
<dbReference type="GO" id="GO:0051603">
    <property type="term" value="P:proteolysis involved in protein catabolic process"/>
    <property type="evidence" value="ECO:0007669"/>
    <property type="project" value="InterPro"/>
</dbReference>
<dbReference type="VEuPathDB" id="MicrosporidiaDB:AEWD_050230"/>
<proteinExistence type="inferred from homology"/>
<evidence type="ECO:0000313" key="5">
    <source>
        <dbReference type="EMBL" id="AGE95445.1"/>
    </source>
</evidence>
<evidence type="ECO:0000256" key="3">
    <source>
        <dbReference type="ARBA" id="ARBA00023242"/>
    </source>
</evidence>
<dbReference type="PROSITE" id="PS00854">
    <property type="entry name" value="PROTEASOME_BETA_1"/>
    <property type="match status" value="1"/>
</dbReference>
<sequence length="235" mass="26351">MEHFGGAPKMRDFVTGTTVVSFRYRDGVIMGADTRGSYGRLAKLSGVQRIFKVGDQTLLGMSGEISDMQYLVKTLTILTQEDNRRIDPKGYHKMIQRILYSARSKISPLNLSVCVGGLNAASDGDRRTHTREKMLGCVNHLGNFYFSDVVCTGIGGYLVLPFLRSRVEGREEEIAREEAIGLVEEAMRILCYRDCNASNEIQVGYVDDQGVHISDPYQIKTNWDVGLREDEIVIE</sequence>
<dbReference type="VEuPathDB" id="MicrosporidiaDB:AEWQ_050230"/>
<keyword evidence="1 4" id="KW-0963">Cytoplasm</keyword>
<dbReference type="InterPro" id="IPR016050">
    <property type="entry name" value="Proteasome_bsu_CS"/>
</dbReference>
<evidence type="ECO:0000256" key="1">
    <source>
        <dbReference type="ARBA" id="ARBA00022490"/>
    </source>
</evidence>
<gene>
    <name evidence="5" type="ORF">ECU05_0290</name>
</gene>
<dbReference type="PANTHER" id="PTHR32194:SF6">
    <property type="entry name" value="PROTEASOME SUBUNIT BETA"/>
    <property type="match status" value="1"/>
</dbReference>
<dbReference type="VEuPathDB" id="MicrosporidiaDB:AEWR_050230"/>
<dbReference type="InterPro" id="IPR029055">
    <property type="entry name" value="Ntn_hydrolases_N"/>
</dbReference>